<comment type="caution">
    <text evidence="1">The sequence shown here is derived from an EMBL/GenBank/DDBJ whole genome shotgun (WGS) entry which is preliminary data.</text>
</comment>
<organism evidence="1 2">
    <name type="scientific">Paenibacillus xylanilyticus</name>
    <dbReference type="NCBI Taxonomy" id="248903"/>
    <lineage>
        <taxon>Bacteria</taxon>
        <taxon>Bacillati</taxon>
        <taxon>Bacillota</taxon>
        <taxon>Bacilli</taxon>
        <taxon>Bacillales</taxon>
        <taxon>Paenibacillaceae</taxon>
        <taxon>Paenibacillus</taxon>
    </lineage>
</organism>
<accession>A0A7Y6BTJ9</accession>
<dbReference type="EMBL" id="JABMCB010000154">
    <property type="protein sequence ID" value="NUU74594.1"/>
    <property type="molecule type" value="Genomic_DNA"/>
</dbReference>
<keyword evidence="2" id="KW-1185">Reference proteome</keyword>
<evidence type="ECO:0000313" key="2">
    <source>
        <dbReference type="Proteomes" id="UP000526125"/>
    </source>
</evidence>
<proteinExistence type="predicted"/>
<dbReference type="RefSeq" id="WP_175394499.1">
    <property type="nucleotide sequence ID" value="NZ_JABMCB010000154.1"/>
</dbReference>
<sequence length="365" mass="38695">MSCNQTSKTKVSFPIPESAPSQLVGTKANTSTRFVISDNHETINANTPFTNGYCTLWHDTSTGKTSVKYRMFVWHLNNRGASMKYGITIGNNNTSAYSIHNVKSTIAPVTSFVEHGRCTAAALVGETMDSISPTDTSVPAGKLGVVKEWIVPNNQLIGGIIEFTVTNTASTAMSYRLRSVAATSTTADLRLNQSPVVSYFTGSNGSIHPRGSWDFAEIASSVSYSAGSGWKYYNMSNGATDNLMTSATSYDSANAADSNKGHYGAKYTLTVNLSNPTTSAKTINIYMGSRVKPYGGAVKWSGNNVTYKVPTLASPPDKVAGTTQYQEGVLVAEVTLSAGQSLSRTITAASAGGLSTPALISFQTK</sequence>
<evidence type="ECO:0000313" key="1">
    <source>
        <dbReference type="EMBL" id="NUU74594.1"/>
    </source>
</evidence>
<name>A0A7Y6BTJ9_9BACL</name>
<gene>
    <name evidence="1" type="ORF">HP552_04980</name>
</gene>
<reference evidence="1 2" key="1">
    <citation type="submission" date="2020-05" db="EMBL/GenBank/DDBJ databases">
        <title>Genome Sequencing of Type Strains.</title>
        <authorList>
            <person name="Lemaire J.F."/>
            <person name="Inderbitzin P."/>
            <person name="Gregorio O.A."/>
            <person name="Collins S.B."/>
            <person name="Wespe N."/>
            <person name="Knight-Connoni V."/>
        </authorList>
    </citation>
    <scope>NUCLEOTIDE SEQUENCE [LARGE SCALE GENOMIC DNA]</scope>
    <source>
        <strain evidence="1 2">LMG 21957</strain>
    </source>
</reference>
<dbReference type="Proteomes" id="UP000526125">
    <property type="component" value="Unassembled WGS sequence"/>
</dbReference>
<protein>
    <submittedName>
        <fullName evidence="1">Uncharacterized protein</fullName>
    </submittedName>
</protein>
<dbReference type="AlphaFoldDB" id="A0A7Y6BTJ9"/>